<name>A0A9C6X8B6_FRAOC</name>
<dbReference type="Pfam" id="PF17921">
    <property type="entry name" value="Integrase_H2C2"/>
    <property type="match status" value="1"/>
</dbReference>
<dbReference type="Proteomes" id="UP000504606">
    <property type="component" value="Unplaced"/>
</dbReference>
<evidence type="ECO:0000256" key="1">
    <source>
        <dbReference type="ARBA" id="ARBA00012493"/>
    </source>
</evidence>
<dbReference type="KEGG" id="foc:113214152"/>
<dbReference type="GO" id="GO:0003964">
    <property type="term" value="F:RNA-directed DNA polymerase activity"/>
    <property type="evidence" value="ECO:0007669"/>
    <property type="project" value="UniProtKB-EC"/>
</dbReference>
<feature type="domain" description="Integrase zinc-binding" evidence="2">
    <location>
        <begin position="48"/>
        <end position="101"/>
    </location>
</feature>
<proteinExistence type="predicted"/>
<dbReference type="Gene3D" id="1.10.340.70">
    <property type="match status" value="1"/>
</dbReference>
<dbReference type="InterPro" id="IPR041588">
    <property type="entry name" value="Integrase_H2C2"/>
</dbReference>
<dbReference type="GeneID" id="113214152"/>
<organism evidence="3 4">
    <name type="scientific">Frankliniella occidentalis</name>
    <name type="common">Western flower thrips</name>
    <name type="synonym">Euthrips occidentalis</name>
    <dbReference type="NCBI Taxonomy" id="133901"/>
    <lineage>
        <taxon>Eukaryota</taxon>
        <taxon>Metazoa</taxon>
        <taxon>Ecdysozoa</taxon>
        <taxon>Arthropoda</taxon>
        <taxon>Hexapoda</taxon>
        <taxon>Insecta</taxon>
        <taxon>Pterygota</taxon>
        <taxon>Neoptera</taxon>
        <taxon>Paraneoptera</taxon>
        <taxon>Thysanoptera</taxon>
        <taxon>Terebrantia</taxon>
        <taxon>Thripoidea</taxon>
        <taxon>Thripidae</taxon>
        <taxon>Frankliniella</taxon>
    </lineage>
</organism>
<reference evidence="4" key="1">
    <citation type="submission" date="2025-08" db="UniProtKB">
        <authorList>
            <consortium name="RefSeq"/>
        </authorList>
    </citation>
    <scope>IDENTIFICATION</scope>
    <source>
        <tissue evidence="4">Whole organism</tissue>
    </source>
</reference>
<protein>
    <recommendedName>
        <fullName evidence="1">RNA-directed DNA polymerase</fullName>
        <ecNumber evidence="1">2.7.7.49</ecNumber>
    </recommendedName>
</protein>
<dbReference type="InterPro" id="IPR050951">
    <property type="entry name" value="Retrovirus_Pol_polyprotein"/>
</dbReference>
<dbReference type="RefSeq" id="XP_052130915.1">
    <property type="nucleotide sequence ID" value="XM_052274955.1"/>
</dbReference>
<dbReference type="OrthoDB" id="2286242at2759"/>
<dbReference type="AlphaFoldDB" id="A0A9C6X8B6"/>
<dbReference type="PANTHER" id="PTHR37984">
    <property type="entry name" value="PROTEIN CBG26694"/>
    <property type="match status" value="1"/>
</dbReference>
<evidence type="ECO:0000259" key="2">
    <source>
        <dbReference type="Pfam" id="PF17921"/>
    </source>
</evidence>
<gene>
    <name evidence="4" type="primary">LOC113214152</name>
</gene>
<dbReference type="FunFam" id="1.10.340.70:FF:000003">
    <property type="entry name" value="Protein CBG25708"/>
    <property type="match status" value="1"/>
</dbReference>
<dbReference type="PANTHER" id="PTHR37984:SF5">
    <property type="entry name" value="PROTEIN NYNRIN-LIKE"/>
    <property type="match status" value="1"/>
</dbReference>
<accession>A0A9C6X8B6</accession>
<dbReference type="EC" id="2.7.7.49" evidence="1"/>
<evidence type="ECO:0000313" key="4">
    <source>
        <dbReference type="RefSeq" id="XP_052130915.1"/>
    </source>
</evidence>
<keyword evidence="3" id="KW-1185">Reference proteome</keyword>
<evidence type="ECO:0000313" key="3">
    <source>
        <dbReference type="Proteomes" id="UP000504606"/>
    </source>
</evidence>
<sequence>MQELEKYVYEGWPDSKTQLPEKLKPYWQNREKVHEDNGILFCESGAIIPVKLREIMLKKLHLGHLGISKTNSLAIETVYWPGLYKDISDMIHACKICATFQPLKKKERMALRDIPTRAWSHLAADILHFGGTDYLVVQDVYSKLLEILKL</sequence>